<evidence type="ECO:0000256" key="2">
    <source>
        <dbReference type="ARBA" id="ARBA00005290"/>
    </source>
</evidence>
<dbReference type="InterPro" id="IPR030231">
    <property type="entry name" value="Gpn2"/>
</dbReference>
<dbReference type="GO" id="GO:0005737">
    <property type="term" value="C:cytoplasm"/>
    <property type="evidence" value="ECO:0007669"/>
    <property type="project" value="TreeGrafter"/>
</dbReference>
<accession>A0A232EZ49</accession>
<dbReference type="InterPro" id="IPR018788">
    <property type="entry name" value="Proteasome_assmbl_chp_3"/>
</dbReference>
<dbReference type="PANTHER" id="PTHR21231:SF3">
    <property type="entry name" value="GPN-LOOP GTPASE 2"/>
    <property type="match status" value="1"/>
</dbReference>
<evidence type="ECO:0000313" key="9">
    <source>
        <dbReference type="EMBL" id="OXU23694.1"/>
    </source>
</evidence>
<evidence type="ECO:0000256" key="7">
    <source>
        <dbReference type="ARBA" id="ARBA00046611"/>
    </source>
</evidence>
<comment type="caution">
    <text evidence="9">The sequence shown here is derived from an EMBL/GenBank/DDBJ whole genome shotgun (WGS) entry which is preliminary data.</text>
</comment>
<proteinExistence type="inferred from homology"/>
<comment type="similarity">
    <text evidence="2 8">Belongs to the GPN-loop GTPase family.</text>
</comment>
<evidence type="ECO:0000256" key="5">
    <source>
        <dbReference type="ARBA" id="ARBA00022801"/>
    </source>
</evidence>
<dbReference type="Pfam" id="PF10178">
    <property type="entry name" value="PAC3"/>
    <property type="match status" value="1"/>
</dbReference>
<sequence length="389" mass="43795">MLSKSCAVIINDNHTDIVVNVYSNRVFLVVSQYKKLGSLLTVAKESVLREFNSDIYSTKVIFGKDEPEIHAASRYIAGELNFDKPLLVSICLKDFQVETLRAVVKAVKKIKPSGKTTYCNEMGKFLESLGRKVAIINIDPANENMGYKPTVDVSELVKHEEVMEAYQLGPNGALVYCIEFLEKNIDWLIKKILNLKDHYLLIDCPGQVELYTHHESMNKITEKLGENLVRLCCVNLMESHHCSDPGKYLSSLMVCTTTMLQLGLPHVNVMTKLDEMKRFSDKLDFNINFYTEVLDLNYLLERLNDDTVDPQYKKLNEALVSLVGEYSLVSFIPLDISNKALLLNVKNAVDRANGYIFGGNEPQDVQTLLACAVGAVSETERTASLDTYI</sequence>
<gene>
    <name evidence="9" type="ORF">TSAR_016034</name>
</gene>
<dbReference type="GO" id="GO:0043248">
    <property type="term" value="P:proteasome assembly"/>
    <property type="evidence" value="ECO:0007669"/>
    <property type="project" value="InterPro"/>
</dbReference>
<dbReference type="InterPro" id="IPR027417">
    <property type="entry name" value="P-loop_NTPase"/>
</dbReference>
<dbReference type="InterPro" id="IPR053720">
    <property type="entry name" value="Psm_Assembly_Chaperone"/>
</dbReference>
<dbReference type="Gene3D" id="3.30.230.90">
    <property type="match status" value="1"/>
</dbReference>
<keyword evidence="10" id="KW-1185">Reference proteome</keyword>
<evidence type="ECO:0000256" key="1">
    <source>
        <dbReference type="ARBA" id="ARBA00003181"/>
    </source>
</evidence>
<dbReference type="FunFam" id="3.40.50.300:FF:000338">
    <property type="entry name" value="GPN-loop GTPase 2"/>
    <property type="match status" value="1"/>
</dbReference>
<dbReference type="SUPFAM" id="SSF52540">
    <property type="entry name" value="P-loop containing nucleoside triphosphate hydrolases"/>
    <property type="match status" value="1"/>
</dbReference>
<comment type="subunit">
    <text evidence="7">Heterodimers with GPN1 or GPN3. Binds to RNA polymerase II (RNAPII).</text>
</comment>
<evidence type="ECO:0000256" key="4">
    <source>
        <dbReference type="ARBA" id="ARBA00022741"/>
    </source>
</evidence>
<dbReference type="EMBL" id="NNAY01001524">
    <property type="protein sequence ID" value="OXU23694.1"/>
    <property type="molecule type" value="Genomic_DNA"/>
</dbReference>
<keyword evidence="6 8" id="KW-0342">GTP-binding</keyword>
<dbReference type="Pfam" id="PF03029">
    <property type="entry name" value="ATP_bind_1"/>
    <property type="match status" value="1"/>
</dbReference>
<dbReference type="InterPro" id="IPR004130">
    <property type="entry name" value="Gpn"/>
</dbReference>
<evidence type="ECO:0000256" key="8">
    <source>
        <dbReference type="RuleBase" id="RU365059"/>
    </source>
</evidence>
<comment type="function">
    <text evidence="1 8">Small GTPase required for proper localization of RNA polymerase II and III (RNAPII and RNAPIII). May act at an RNAP assembly step prior to nuclear import.</text>
</comment>
<evidence type="ECO:0000256" key="6">
    <source>
        <dbReference type="ARBA" id="ARBA00023134"/>
    </source>
</evidence>
<keyword evidence="4 8" id="KW-0547">Nucleotide-binding</keyword>
<dbReference type="AlphaFoldDB" id="A0A232EZ49"/>
<evidence type="ECO:0000313" key="10">
    <source>
        <dbReference type="Proteomes" id="UP000215335"/>
    </source>
</evidence>
<protein>
    <recommendedName>
        <fullName evidence="3 8">GPN-loop GTPase 2</fullName>
    </recommendedName>
</protein>
<evidence type="ECO:0000256" key="3">
    <source>
        <dbReference type="ARBA" id="ARBA00014588"/>
    </source>
</evidence>
<dbReference type="OrthoDB" id="5839at2759"/>
<name>A0A232EZ49_9HYME</name>
<organism evidence="9 10">
    <name type="scientific">Trichomalopsis sarcophagae</name>
    <dbReference type="NCBI Taxonomy" id="543379"/>
    <lineage>
        <taxon>Eukaryota</taxon>
        <taxon>Metazoa</taxon>
        <taxon>Ecdysozoa</taxon>
        <taxon>Arthropoda</taxon>
        <taxon>Hexapoda</taxon>
        <taxon>Insecta</taxon>
        <taxon>Pterygota</taxon>
        <taxon>Neoptera</taxon>
        <taxon>Endopterygota</taxon>
        <taxon>Hymenoptera</taxon>
        <taxon>Apocrita</taxon>
        <taxon>Proctotrupomorpha</taxon>
        <taxon>Chalcidoidea</taxon>
        <taxon>Pteromalidae</taxon>
        <taxon>Pteromalinae</taxon>
        <taxon>Trichomalopsis</taxon>
    </lineage>
</organism>
<reference evidence="9 10" key="1">
    <citation type="journal article" date="2017" name="Curr. Biol.">
        <title>The Evolution of Venom by Co-option of Single-Copy Genes.</title>
        <authorList>
            <person name="Martinson E.O."/>
            <person name="Mrinalini"/>
            <person name="Kelkar Y.D."/>
            <person name="Chang C.H."/>
            <person name="Werren J.H."/>
        </authorList>
    </citation>
    <scope>NUCLEOTIDE SEQUENCE [LARGE SCALE GENOMIC DNA]</scope>
    <source>
        <strain evidence="9 10">Alberta</strain>
        <tissue evidence="9">Whole body</tissue>
    </source>
</reference>
<dbReference type="STRING" id="543379.A0A232EZ49"/>
<dbReference type="Proteomes" id="UP000215335">
    <property type="component" value="Unassembled WGS sequence"/>
</dbReference>
<keyword evidence="5 8" id="KW-0378">Hydrolase</keyword>
<dbReference type="GO" id="GO:0003924">
    <property type="term" value="F:GTPase activity"/>
    <property type="evidence" value="ECO:0007669"/>
    <property type="project" value="TreeGrafter"/>
</dbReference>
<dbReference type="Gene3D" id="3.40.50.300">
    <property type="entry name" value="P-loop containing nucleotide triphosphate hydrolases"/>
    <property type="match status" value="1"/>
</dbReference>
<dbReference type="GO" id="GO:0005525">
    <property type="term" value="F:GTP binding"/>
    <property type="evidence" value="ECO:0007669"/>
    <property type="project" value="UniProtKB-KW"/>
</dbReference>
<dbReference type="PANTHER" id="PTHR21231">
    <property type="entry name" value="XPA-BINDING PROTEIN 1-RELATED"/>
    <property type="match status" value="1"/>
</dbReference>
<dbReference type="CDD" id="cd17871">
    <property type="entry name" value="GPN2"/>
    <property type="match status" value="1"/>
</dbReference>